<dbReference type="Pfam" id="PF00069">
    <property type="entry name" value="Pkinase"/>
    <property type="match status" value="1"/>
</dbReference>
<dbReference type="EMBL" id="KL584765">
    <property type="protein sequence ID" value="KEQ93664.1"/>
    <property type="molecule type" value="Genomic_DNA"/>
</dbReference>
<keyword evidence="4" id="KW-1185">Reference proteome</keyword>
<dbReference type="OrthoDB" id="310217at2759"/>
<evidence type="ECO:0000259" key="2">
    <source>
        <dbReference type="PROSITE" id="PS50011"/>
    </source>
</evidence>
<evidence type="ECO:0000313" key="4">
    <source>
        <dbReference type="Proteomes" id="UP000030641"/>
    </source>
</evidence>
<dbReference type="InterPro" id="IPR000719">
    <property type="entry name" value="Prot_kinase_dom"/>
</dbReference>
<dbReference type="RefSeq" id="XP_013342086.1">
    <property type="nucleotide sequence ID" value="XM_013486632.1"/>
</dbReference>
<gene>
    <name evidence="3" type="ORF">AUEXF2481DRAFT_41898</name>
</gene>
<dbReference type="GO" id="GO:0004672">
    <property type="term" value="F:protein kinase activity"/>
    <property type="evidence" value="ECO:0007669"/>
    <property type="project" value="InterPro"/>
</dbReference>
<dbReference type="PANTHER" id="PTHR44305">
    <property type="entry name" value="SI:DKEY-192D15.2-RELATED"/>
    <property type="match status" value="1"/>
</dbReference>
<dbReference type="OMA" id="DECTHYD"/>
<feature type="region of interest" description="Disordered" evidence="1">
    <location>
        <begin position="406"/>
        <end position="427"/>
    </location>
</feature>
<dbReference type="GeneID" id="25366996"/>
<dbReference type="Proteomes" id="UP000030641">
    <property type="component" value="Unassembled WGS sequence"/>
</dbReference>
<evidence type="ECO:0000313" key="3">
    <source>
        <dbReference type="EMBL" id="KEQ93664.1"/>
    </source>
</evidence>
<name>A0A074YCD5_AURSE</name>
<dbReference type="SUPFAM" id="SSF56112">
    <property type="entry name" value="Protein kinase-like (PK-like)"/>
    <property type="match status" value="1"/>
</dbReference>
<dbReference type="PANTHER" id="PTHR44305:SF24">
    <property type="entry name" value="TYROSINE-PROTEIN KINASE C03B1.5-RELATED"/>
    <property type="match status" value="1"/>
</dbReference>
<dbReference type="HOGENOM" id="CLU_030351_0_0_1"/>
<dbReference type="InterPro" id="IPR053083">
    <property type="entry name" value="TF_kinase-domain_protein"/>
</dbReference>
<organism evidence="3 4">
    <name type="scientific">Aureobasidium subglaciale (strain EXF-2481)</name>
    <name type="common">Aureobasidium pullulans var. subglaciale</name>
    <dbReference type="NCBI Taxonomy" id="1043005"/>
    <lineage>
        <taxon>Eukaryota</taxon>
        <taxon>Fungi</taxon>
        <taxon>Dikarya</taxon>
        <taxon>Ascomycota</taxon>
        <taxon>Pezizomycotina</taxon>
        <taxon>Dothideomycetes</taxon>
        <taxon>Dothideomycetidae</taxon>
        <taxon>Dothideales</taxon>
        <taxon>Saccotheciaceae</taxon>
        <taxon>Aureobasidium</taxon>
    </lineage>
</organism>
<reference evidence="3 4" key="1">
    <citation type="journal article" date="2014" name="BMC Genomics">
        <title>Genome sequencing of four Aureobasidium pullulans varieties: biotechnological potential, stress tolerance, and description of new species.</title>
        <authorList>
            <person name="Gostin Ar C."/>
            <person name="Ohm R.A."/>
            <person name="Kogej T."/>
            <person name="Sonjak S."/>
            <person name="Turk M."/>
            <person name="Zajc J."/>
            <person name="Zalar P."/>
            <person name="Grube M."/>
            <person name="Sun H."/>
            <person name="Han J."/>
            <person name="Sharma A."/>
            <person name="Chiniquy J."/>
            <person name="Ngan C.Y."/>
            <person name="Lipzen A."/>
            <person name="Barry K."/>
            <person name="Grigoriev I.V."/>
            <person name="Gunde-Cimerman N."/>
        </authorList>
    </citation>
    <scope>NUCLEOTIDE SEQUENCE [LARGE SCALE GENOMIC DNA]</scope>
    <source>
        <strain evidence="3 4">EXF-2481</strain>
    </source>
</reference>
<dbReference type="Gene3D" id="1.10.510.10">
    <property type="entry name" value="Transferase(Phosphotransferase) domain 1"/>
    <property type="match status" value="1"/>
</dbReference>
<dbReference type="InParanoid" id="A0A074YCD5"/>
<dbReference type="GO" id="GO:0005524">
    <property type="term" value="F:ATP binding"/>
    <property type="evidence" value="ECO:0007669"/>
    <property type="project" value="InterPro"/>
</dbReference>
<sequence>MPPPPLTLGKEAAIFADSSGLRFLRPRPQDAPNGGHWVGGWKLGTGAYGQVSLWLFIDSATHAPLASVAIKDTASSKPTIEEGVYEGIYERLVEKCMDFGVDPGRSRGQADPAERFCKEAYLQGTMTVPNSTEEMFSVPLYGWARKQPSIYGDAYQHYRLYMPSYEYGDLNGLISAHRRKGRAVPEPFIWHTLECLLKAAKQLEVQAREHARPRDSDVIVVFDMKPDNILLAPPDRDSSFPIYPRPHLADLGGACLTNRYDAKNINHNMSFQRTQGYDAPEMTYEAPLKPGTLRGTCTNLWQIGRVAEALMKLEPWFKPIDYGKMVHLEDRSISILSWQGSLPGQNYSAALRMIIRDCLKFEPSARPGLETLLPEIEQNKPLHCQGIDKYGSDDWFKIERTKANARDIGKPPPHIDSPETEASRREERELKRRLDKAAPWLRTWTLQEGEELCKLNVFPDENLEVEYRPKNNFWTTDENYNVYATDEVTFIHPLPYRIVAGAPRRVVSQETTFLKIGDLHLVSNTAQGGAPLS</sequence>
<dbReference type="SMART" id="SM00220">
    <property type="entry name" value="S_TKc"/>
    <property type="match status" value="1"/>
</dbReference>
<protein>
    <recommendedName>
        <fullName evidence="2">Protein kinase domain-containing protein</fullName>
    </recommendedName>
</protein>
<dbReference type="AlphaFoldDB" id="A0A074YCD5"/>
<feature type="domain" description="Protein kinase" evidence="2">
    <location>
        <begin position="37"/>
        <end position="382"/>
    </location>
</feature>
<evidence type="ECO:0000256" key="1">
    <source>
        <dbReference type="SAM" id="MobiDB-lite"/>
    </source>
</evidence>
<accession>A0A074YCD5</accession>
<dbReference type="PROSITE" id="PS50011">
    <property type="entry name" value="PROTEIN_KINASE_DOM"/>
    <property type="match status" value="1"/>
</dbReference>
<proteinExistence type="predicted"/>
<dbReference type="InterPro" id="IPR011009">
    <property type="entry name" value="Kinase-like_dom_sf"/>
</dbReference>